<feature type="region of interest" description="Disordered" evidence="1">
    <location>
        <begin position="14"/>
        <end position="39"/>
    </location>
</feature>
<dbReference type="Proteomes" id="UP000233551">
    <property type="component" value="Unassembled WGS sequence"/>
</dbReference>
<sequence>MGYLEKISRELQKAVNKQASKASGNEPEPSKYSPVESPSCTDLNVVSSRLACMGPNRAVWECPPSQGYVTDMREIESPLTILRPEG</sequence>
<reference evidence="2 3" key="1">
    <citation type="submission" date="2017-11" db="EMBL/GenBank/DDBJ databases">
        <title>De-novo sequencing of pomegranate (Punica granatum L.) genome.</title>
        <authorList>
            <person name="Akparov Z."/>
            <person name="Amiraslanov A."/>
            <person name="Hajiyeva S."/>
            <person name="Abbasov M."/>
            <person name="Kaur K."/>
            <person name="Hamwieh A."/>
            <person name="Solovyev V."/>
            <person name="Salamov A."/>
            <person name="Braich B."/>
            <person name="Kosarev P."/>
            <person name="Mahmoud A."/>
            <person name="Hajiyev E."/>
            <person name="Babayeva S."/>
            <person name="Izzatullayeva V."/>
            <person name="Mammadov A."/>
            <person name="Mammadov A."/>
            <person name="Sharifova S."/>
            <person name="Ojaghi J."/>
            <person name="Eynullazada K."/>
            <person name="Bayramov B."/>
            <person name="Abdulazimova A."/>
            <person name="Shahmuradov I."/>
        </authorList>
    </citation>
    <scope>NUCLEOTIDE SEQUENCE [LARGE SCALE GENOMIC DNA]</scope>
    <source>
        <strain evidence="3">cv. AG2017</strain>
        <tissue evidence="2">Leaf</tissue>
    </source>
</reference>
<evidence type="ECO:0000313" key="2">
    <source>
        <dbReference type="EMBL" id="PKI63088.1"/>
    </source>
</evidence>
<evidence type="ECO:0000313" key="3">
    <source>
        <dbReference type="Proteomes" id="UP000233551"/>
    </source>
</evidence>
<accession>A0A2I0K3G5</accession>
<evidence type="ECO:0000256" key="1">
    <source>
        <dbReference type="SAM" id="MobiDB-lite"/>
    </source>
</evidence>
<name>A0A2I0K3G5_PUNGR</name>
<organism evidence="2 3">
    <name type="scientific">Punica granatum</name>
    <name type="common">Pomegranate</name>
    <dbReference type="NCBI Taxonomy" id="22663"/>
    <lineage>
        <taxon>Eukaryota</taxon>
        <taxon>Viridiplantae</taxon>
        <taxon>Streptophyta</taxon>
        <taxon>Embryophyta</taxon>
        <taxon>Tracheophyta</taxon>
        <taxon>Spermatophyta</taxon>
        <taxon>Magnoliopsida</taxon>
        <taxon>eudicotyledons</taxon>
        <taxon>Gunneridae</taxon>
        <taxon>Pentapetalae</taxon>
        <taxon>rosids</taxon>
        <taxon>malvids</taxon>
        <taxon>Myrtales</taxon>
        <taxon>Lythraceae</taxon>
        <taxon>Punica</taxon>
    </lineage>
</organism>
<comment type="caution">
    <text evidence="2">The sequence shown here is derived from an EMBL/GenBank/DDBJ whole genome shotgun (WGS) entry which is preliminary data.</text>
</comment>
<keyword evidence="3" id="KW-1185">Reference proteome</keyword>
<gene>
    <name evidence="2" type="ORF">CRG98_016539</name>
</gene>
<dbReference type="EMBL" id="PGOL01000907">
    <property type="protein sequence ID" value="PKI63088.1"/>
    <property type="molecule type" value="Genomic_DNA"/>
</dbReference>
<dbReference type="AlphaFoldDB" id="A0A2I0K3G5"/>
<proteinExistence type="predicted"/>
<protein>
    <submittedName>
        <fullName evidence="2">Uncharacterized protein</fullName>
    </submittedName>
</protein>